<dbReference type="AlphaFoldDB" id="A0A0G1Q8N8"/>
<reference evidence="1 2" key="1">
    <citation type="journal article" date="2015" name="Nature">
        <title>rRNA introns, odd ribosomes, and small enigmatic genomes across a large radiation of phyla.</title>
        <authorList>
            <person name="Brown C.T."/>
            <person name="Hug L.A."/>
            <person name="Thomas B.C."/>
            <person name="Sharon I."/>
            <person name="Castelle C.J."/>
            <person name="Singh A."/>
            <person name="Wilkins M.J."/>
            <person name="Williams K.H."/>
            <person name="Banfield J.F."/>
        </authorList>
    </citation>
    <scope>NUCLEOTIDE SEQUENCE [LARGE SCALE GENOMIC DNA]</scope>
</reference>
<sequence length="481" mass="55220">MFNFSSREHQASPPFQPDVFFAEYAMSYRQDMPKDVLSFFNAYVEEVLEICKAHGVKHPKELGTAQPTPTIEILERVCVLMDKIKYLLEHKELPIESVDEKEYTLPVPSDLIYVRVQDLQGKFAAVFEDQDHAKIVDQNGQLIESFPETNMEIDKLQNINGRLGYRLALHPLENDRTLFFRYHGRVLGSPKGYSQGQILNIGGKPILFAEMPGENSKLLRADGSIMGKEDGYGAIIKNTFFDVAGKLFFLWKDAHQTVHLCLEGNEVGDPRGYVLFDILSDTTWKKPVVAVSPSDLACVVKDQKNGRWHPFRFNGETFGDPEGYDTVTNNGSFFELQSWTVHKGHQTFYVGMDGNVHEDLEKVPKKTPEEKCAQVWEDLDEEGWTMIVEGKRFFVPEDFIHICSTQDTSIFLMQNKPVYAASYEQEGDVYSIWHGHKRITEPFERIFALQKLDDHRFYVLALEKNGKKKTIVKRVIDLDML</sequence>
<protein>
    <submittedName>
        <fullName evidence="1">Uncharacterized protein</fullName>
    </submittedName>
</protein>
<gene>
    <name evidence="1" type="ORF">UX57_C0004G0068</name>
</gene>
<dbReference type="EMBL" id="LCMS01000004">
    <property type="protein sequence ID" value="KKU41364.1"/>
    <property type="molecule type" value="Genomic_DNA"/>
</dbReference>
<accession>A0A0G1Q8N8</accession>
<comment type="caution">
    <text evidence="1">The sequence shown here is derived from an EMBL/GenBank/DDBJ whole genome shotgun (WGS) entry which is preliminary data.</text>
</comment>
<organism evidence="1 2">
    <name type="scientific">Candidatus Uhrbacteria bacterium GW2011_GWE2_46_68</name>
    <dbReference type="NCBI Taxonomy" id="1618994"/>
    <lineage>
        <taxon>Bacteria</taxon>
        <taxon>Candidatus Uhriibacteriota</taxon>
    </lineage>
</organism>
<name>A0A0G1Q8N8_9BACT</name>
<proteinExistence type="predicted"/>
<evidence type="ECO:0000313" key="2">
    <source>
        <dbReference type="Proteomes" id="UP000034795"/>
    </source>
</evidence>
<dbReference type="Proteomes" id="UP000034795">
    <property type="component" value="Unassembled WGS sequence"/>
</dbReference>
<evidence type="ECO:0000313" key="1">
    <source>
        <dbReference type="EMBL" id="KKU41364.1"/>
    </source>
</evidence>
<dbReference type="STRING" id="1618994.UX57_C0004G0068"/>